<evidence type="ECO:0000259" key="8">
    <source>
        <dbReference type="Pfam" id="PF08245"/>
    </source>
</evidence>
<evidence type="ECO:0000313" key="10">
    <source>
        <dbReference type="RefSeq" id="XP_022141069.1"/>
    </source>
</evidence>
<dbReference type="NCBIfam" id="TIGR01499">
    <property type="entry name" value="folC"/>
    <property type="match status" value="1"/>
</dbReference>
<dbReference type="Gene3D" id="3.90.190.20">
    <property type="entry name" value="Mur ligase, C-terminal domain"/>
    <property type="match status" value="1"/>
</dbReference>
<dbReference type="PROSITE" id="PS01012">
    <property type="entry name" value="FOLYLPOLYGLU_SYNT_2"/>
    <property type="match status" value="1"/>
</dbReference>
<dbReference type="Gene3D" id="3.40.1190.10">
    <property type="entry name" value="Mur-like, catalytic domain"/>
    <property type="match status" value="1"/>
</dbReference>
<evidence type="ECO:0000256" key="1">
    <source>
        <dbReference type="ARBA" id="ARBA00008276"/>
    </source>
</evidence>
<sequence>MNVFKYHRRYRPQILGGLLLNFLVGEGPSISCRIGSKQCFATHSEDLELTEFMEYLDSLKNYEKLGVPRGAGTDSDDGFDLGRMRRLMERLGNPQSKFKVLTAMAFSLFAQENVDVAVIEAGLGGARDATNIICSSRLAAAVITSIGEEHMAALGGSLESIAMAKAGIIKHGCPTILGGPFLPSIECILHDKALSMSSYVISASYPGHRSTIKGVSLLDGRLCQCCDIVIQIDNEFIELLDVNLRMLGRHQLQNAATATCAILTLRNLGWRISDSSIKTGLEQTFLVGRSHFLSAKEAGVLGLPGATILLDGAHTKDSAKALVDTIQMTFPEARLALVVAMASDKDHVGFAREFLQGGKLESIILTEANIGGGKSRTTSAAILRDCWIQAANELGIPISLETKDALVSSTSKLESRPILTTETSLLHAMKIAAEILKQRTEGRAGLTVVTGSLHAVSMVLSSLHS</sequence>
<evidence type="ECO:0000256" key="2">
    <source>
        <dbReference type="ARBA" id="ARBA00022598"/>
    </source>
</evidence>
<comment type="similarity">
    <text evidence="1">Belongs to the folylpolyglutamate synthase family.</text>
</comment>
<dbReference type="SUPFAM" id="SSF53244">
    <property type="entry name" value="MurD-like peptide ligases, peptide-binding domain"/>
    <property type="match status" value="1"/>
</dbReference>
<keyword evidence="6" id="KW-0460">Magnesium</keyword>
<protein>
    <submittedName>
        <fullName evidence="10">Dihydrofolate synthetase isoform X2</fullName>
    </submittedName>
</protein>
<dbReference type="SUPFAM" id="SSF53623">
    <property type="entry name" value="MurD-like peptide ligases, catalytic domain"/>
    <property type="match status" value="1"/>
</dbReference>
<dbReference type="Pfam" id="PF02875">
    <property type="entry name" value="Mur_ligase_C"/>
    <property type="match status" value="1"/>
</dbReference>
<evidence type="ECO:0000256" key="5">
    <source>
        <dbReference type="ARBA" id="ARBA00022840"/>
    </source>
</evidence>
<dbReference type="InterPro" id="IPR001645">
    <property type="entry name" value="Folylpolyglutamate_synth"/>
</dbReference>
<evidence type="ECO:0000256" key="3">
    <source>
        <dbReference type="ARBA" id="ARBA00022723"/>
    </source>
</evidence>
<gene>
    <name evidence="10" type="primary">LOC111011557</name>
</gene>
<feature type="domain" description="Mur ligase C-terminal" evidence="7">
    <location>
        <begin position="305"/>
        <end position="377"/>
    </location>
</feature>
<reference evidence="10" key="1">
    <citation type="submission" date="2025-08" db="UniProtKB">
        <authorList>
            <consortium name="RefSeq"/>
        </authorList>
    </citation>
    <scope>IDENTIFICATION</scope>
    <source>
        <strain evidence="10">OHB3-1</strain>
    </source>
</reference>
<dbReference type="GO" id="GO:0005524">
    <property type="term" value="F:ATP binding"/>
    <property type="evidence" value="ECO:0007669"/>
    <property type="project" value="UniProtKB-KW"/>
</dbReference>
<dbReference type="GO" id="GO:0005737">
    <property type="term" value="C:cytoplasm"/>
    <property type="evidence" value="ECO:0007669"/>
    <property type="project" value="TreeGrafter"/>
</dbReference>
<organism evidence="9 10">
    <name type="scientific">Momordica charantia</name>
    <name type="common">Bitter gourd</name>
    <name type="synonym">Balsam pear</name>
    <dbReference type="NCBI Taxonomy" id="3673"/>
    <lineage>
        <taxon>Eukaryota</taxon>
        <taxon>Viridiplantae</taxon>
        <taxon>Streptophyta</taxon>
        <taxon>Embryophyta</taxon>
        <taxon>Tracheophyta</taxon>
        <taxon>Spermatophyta</taxon>
        <taxon>Magnoliopsida</taxon>
        <taxon>eudicotyledons</taxon>
        <taxon>Gunneridae</taxon>
        <taxon>Pentapetalae</taxon>
        <taxon>rosids</taxon>
        <taxon>fabids</taxon>
        <taxon>Cucurbitales</taxon>
        <taxon>Cucurbitaceae</taxon>
        <taxon>Momordiceae</taxon>
        <taxon>Momordica</taxon>
    </lineage>
</organism>
<accession>A0A6J1CHI3</accession>
<evidence type="ECO:0000313" key="9">
    <source>
        <dbReference type="Proteomes" id="UP000504603"/>
    </source>
</evidence>
<dbReference type="GO" id="GO:0046872">
    <property type="term" value="F:metal ion binding"/>
    <property type="evidence" value="ECO:0007669"/>
    <property type="project" value="UniProtKB-KW"/>
</dbReference>
<dbReference type="InterPro" id="IPR018109">
    <property type="entry name" value="Folylpolyglutamate_synth_CS"/>
</dbReference>
<dbReference type="GO" id="GO:0004326">
    <property type="term" value="F:tetrahydrofolylpolyglutamate synthase activity"/>
    <property type="evidence" value="ECO:0007669"/>
    <property type="project" value="InterPro"/>
</dbReference>
<proteinExistence type="inferred from homology"/>
<dbReference type="InterPro" id="IPR036565">
    <property type="entry name" value="Mur-like_cat_sf"/>
</dbReference>
<keyword evidence="3" id="KW-0479">Metal-binding</keyword>
<dbReference type="PANTHER" id="PTHR11136">
    <property type="entry name" value="FOLYLPOLYGLUTAMATE SYNTHASE-RELATED"/>
    <property type="match status" value="1"/>
</dbReference>
<dbReference type="InterPro" id="IPR004101">
    <property type="entry name" value="Mur_ligase_C"/>
</dbReference>
<dbReference type="Proteomes" id="UP000504603">
    <property type="component" value="Unplaced"/>
</dbReference>
<feature type="domain" description="Mur ligase central" evidence="8">
    <location>
        <begin position="106"/>
        <end position="171"/>
    </location>
</feature>
<evidence type="ECO:0000256" key="6">
    <source>
        <dbReference type="ARBA" id="ARBA00022842"/>
    </source>
</evidence>
<name>A0A6J1CHI3_MOMCH</name>
<dbReference type="AlphaFoldDB" id="A0A6J1CHI3"/>
<evidence type="ECO:0000256" key="4">
    <source>
        <dbReference type="ARBA" id="ARBA00022741"/>
    </source>
</evidence>
<dbReference type="GeneID" id="111011557"/>
<dbReference type="GO" id="GO:0008841">
    <property type="term" value="F:dihydrofolate synthase activity"/>
    <property type="evidence" value="ECO:0007669"/>
    <property type="project" value="TreeGrafter"/>
</dbReference>
<dbReference type="InterPro" id="IPR013221">
    <property type="entry name" value="Mur_ligase_cen"/>
</dbReference>
<keyword evidence="2" id="KW-0436">Ligase</keyword>
<keyword evidence="4" id="KW-0547">Nucleotide-binding</keyword>
<dbReference type="PANTHER" id="PTHR11136:SF0">
    <property type="entry name" value="DIHYDROFOLATE SYNTHETASE-RELATED"/>
    <property type="match status" value="1"/>
</dbReference>
<dbReference type="RefSeq" id="XP_022141069.1">
    <property type="nucleotide sequence ID" value="XM_022285377.1"/>
</dbReference>
<dbReference type="InterPro" id="IPR036615">
    <property type="entry name" value="Mur_ligase_C_dom_sf"/>
</dbReference>
<dbReference type="Pfam" id="PF08245">
    <property type="entry name" value="Mur_ligase_M"/>
    <property type="match status" value="1"/>
</dbReference>
<keyword evidence="5" id="KW-0067">ATP-binding</keyword>
<evidence type="ECO:0000259" key="7">
    <source>
        <dbReference type="Pfam" id="PF02875"/>
    </source>
</evidence>
<keyword evidence="9" id="KW-1185">Reference proteome</keyword>